<evidence type="ECO:0000256" key="9">
    <source>
        <dbReference type="ARBA" id="ARBA00022982"/>
    </source>
</evidence>
<evidence type="ECO:0000256" key="10">
    <source>
        <dbReference type="ARBA" id="ARBA00022989"/>
    </source>
</evidence>
<feature type="transmembrane region" description="Helical" evidence="13">
    <location>
        <begin position="53"/>
        <end position="70"/>
    </location>
</feature>
<keyword evidence="8 13" id="KW-0479">Metal-binding</keyword>
<evidence type="ECO:0000256" key="2">
    <source>
        <dbReference type="ARBA" id="ARBA00009819"/>
    </source>
</evidence>
<feature type="transmembrane region" description="Helical" evidence="13">
    <location>
        <begin position="403"/>
        <end position="426"/>
    </location>
</feature>
<keyword evidence="6 13" id="KW-0349">Heme</keyword>
<keyword evidence="5" id="KW-0997">Cell inner membrane</keyword>
<evidence type="ECO:0000256" key="13">
    <source>
        <dbReference type="PIRNR" id="PIRNR006446"/>
    </source>
</evidence>
<dbReference type="PIRSF" id="PIRSF006446">
    <property type="entry name" value="Cyt_quinol_oxidase_1"/>
    <property type="match status" value="1"/>
</dbReference>
<evidence type="ECO:0000313" key="15">
    <source>
        <dbReference type="Proteomes" id="UP001594351"/>
    </source>
</evidence>
<keyword evidence="9 13" id="KW-0249">Electron transport</keyword>
<feature type="transmembrane region" description="Helical" evidence="13">
    <location>
        <begin position="90"/>
        <end position="114"/>
    </location>
</feature>
<evidence type="ECO:0000256" key="1">
    <source>
        <dbReference type="ARBA" id="ARBA00004429"/>
    </source>
</evidence>
<evidence type="ECO:0000256" key="6">
    <source>
        <dbReference type="ARBA" id="ARBA00022617"/>
    </source>
</evidence>
<evidence type="ECO:0000256" key="3">
    <source>
        <dbReference type="ARBA" id="ARBA00022448"/>
    </source>
</evidence>
<feature type="transmembrane region" description="Helical" evidence="13">
    <location>
        <begin position="126"/>
        <end position="145"/>
    </location>
</feature>
<keyword evidence="3 13" id="KW-0813">Transport</keyword>
<evidence type="ECO:0000256" key="11">
    <source>
        <dbReference type="ARBA" id="ARBA00023004"/>
    </source>
</evidence>
<dbReference type="Proteomes" id="UP001594351">
    <property type="component" value="Unassembled WGS sequence"/>
</dbReference>
<comment type="caution">
    <text evidence="14">The sequence shown here is derived from an EMBL/GenBank/DDBJ whole genome shotgun (WGS) entry which is preliminary data.</text>
</comment>
<comment type="similarity">
    <text evidence="2 13">Belongs to the cytochrome ubiquinol oxidase subunit 1 family.</text>
</comment>
<dbReference type="InterPro" id="IPR002585">
    <property type="entry name" value="Cyt-d_ubiquinol_oxidase_su_1"/>
</dbReference>
<keyword evidence="7 13" id="KW-0812">Transmembrane</keyword>
<evidence type="ECO:0000256" key="5">
    <source>
        <dbReference type="ARBA" id="ARBA00022519"/>
    </source>
</evidence>
<dbReference type="EMBL" id="JBHPBY010000472">
    <property type="protein sequence ID" value="MFC1853318.1"/>
    <property type="molecule type" value="Genomic_DNA"/>
</dbReference>
<feature type="transmembrane region" description="Helical" evidence="13">
    <location>
        <begin position="352"/>
        <end position="372"/>
    </location>
</feature>
<feature type="transmembrane region" description="Helical" evidence="13">
    <location>
        <begin position="314"/>
        <end position="340"/>
    </location>
</feature>
<feature type="transmembrane region" description="Helical" evidence="13">
    <location>
        <begin position="217"/>
        <end position="240"/>
    </location>
</feature>
<comment type="subcellular location">
    <subcellularLocation>
        <location evidence="1">Cell inner membrane</location>
        <topology evidence="1">Multi-pass membrane protein</topology>
    </subcellularLocation>
</comment>
<feature type="transmembrane region" description="Helical" evidence="13">
    <location>
        <begin position="12"/>
        <end position="33"/>
    </location>
</feature>
<name>A0ABV6Z4P6_UNCC1</name>
<accession>A0ABV6Z4P6</accession>
<keyword evidence="10 13" id="KW-1133">Transmembrane helix</keyword>
<keyword evidence="15" id="KW-1185">Reference proteome</keyword>
<keyword evidence="11 13" id="KW-0408">Iron</keyword>
<feature type="transmembrane region" description="Helical" evidence="13">
    <location>
        <begin position="181"/>
        <end position="205"/>
    </location>
</feature>
<evidence type="ECO:0000313" key="14">
    <source>
        <dbReference type="EMBL" id="MFC1853318.1"/>
    </source>
</evidence>
<keyword evidence="12 13" id="KW-0472">Membrane</keyword>
<evidence type="ECO:0000256" key="7">
    <source>
        <dbReference type="ARBA" id="ARBA00022692"/>
    </source>
</evidence>
<keyword evidence="4 13" id="KW-1003">Cell membrane</keyword>
<sequence length="446" mass="50018">MSVLILARLQFYFTIGFHYIFPPMTIGLAWIIFYIMTRYKNTGDKLYESMAKFWINIFALGFVVGVATGIPLEFQFGTNWSEYSRYVGDIFGAPLAAEGVLAFFLESTFLGLLVFGWKRLSVKTHWISSLMVAIGSTLSAFWIIVANSWQQTPAGYKIENGRAVLTDFWAAVFNPSTLERYFHVMGGALATGAFVMLSISAYYLIKKQHQEFAQKSFKIALVVAFIASWGQLFIGHFHGIQVWKTQPLKLAAFEGHFETQANAPFLIFGIPNAAAERTDFAIRIPSVLSIAVAGSTDTVVKGLKDFPRDEWPPLLITFASFHSMVGLGMLMIGLTTLGLILWRMDKLFNYKLILYAFIPGFLYPTFANHFGWVATEVGRQPWIVYGLLKTSQGVSVVVPAYQIALSLLIFIGIYGLLGYTFFFLLFRKIKKGPEPITALQAEEVLS</sequence>
<protein>
    <submittedName>
        <fullName evidence="14">Cytochrome ubiquinol oxidase subunit I</fullName>
    </submittedName>
</protein>
<dbReference type="PANTHER" id="PTHR30365:SF0">
    <property type="entry name" value="CYTOCHROME BD-I UBIQUINOL OXIDASE SUBUNIT 1"/>
    <property type="match status" value="1"/>
</dbReference>
<evidence type="ECO:0000256" key="8">
    <source>
        <dbReference type="ARBA" id="ARBA00022723"/>
    </source>
</evidence>
<dbReference type="PANTHER" id="PTHR30365">
    <property type="entry name" value="CYTOCHROME D UBIQUINOL OXIDASE"/>
    <property type="match status" value="1"/>
</dbReference>
<evidence type="ECO:0000256" key="12">
    <source>
        <dbReference type="ARBA" id="ARBA00023136"/>
    </source>
</evidence>
<gene>
    <name evidence="14" type="ORF">ACFL27_24230</name>
</gene>
<dbReference type="Pfam" id="PF01654">
    <property type="entry name" value="Cyt_bd_oxida_I"/>
    <property type="match status" value="1"/>
</dbReference>
<organism evidence="14 15">
    <name type="scientific">candidate division CSSED10-310 bacterium</name>
    <dbReference type="NCBI Taxonomy" id="2855610"/>
    <lineage>
        <taxon>Bacteria</taxon>
        <taxon>Bacteria division CSSED10-310</taxon>
    </lineage>
</organism>
<reference evidence="14 15" key="1">
    <citation type="submission" date="2024-09" db="EMBL/GenBank/DDBJ databases">
        <title>Laminarin stimulates single cell rates of sulfate reduction while oxygen inhibits transcriptomic activity in coastal marine sediment.</title>
        <authorList>
            <person name="Lindsay M."/>
            <person name="Orcutt B."/>
            <person name="Emerson D."/>
            <person name="Stepanauskas R."/>
            <person name="D'Angelo T."/>
        </authorList>
    </citation>
    <scope>NUCLEOTIDE SEQUENCE [LARGE SCALE GENOMIC DNA]</scope>
    <source>
        <strain evidence="14">SAG AM-311-K15</strain>
    </source>
</reference>
<evidence type="ECO:0000256" key="4">
    <source>
        <dbReference type="ARBA" id="ARBA00022475"/>
    </source>
</evidence>
<proteinExistence type="inferred from homology"/>